<evidence type="ECO:0000313" key="1">
    <source>
        <dbReference type="EMBL" id="EMO55874.1"/>
    </source>
</evidence>
<reference evidence="1 2" key="1">
    <citation type="submission" date="2013-01" db="EMBL/GenBank/DDBJ databases">
        <authorList>
            <person name="Harkins D.M."/>
            <person name="Durkin A.S."/>
            <person name="Brinkac L.M."/>
            <person name="Haft D.H."/>
            <person name="Selengut J.D."/>
            <person name="Sanka R."/>
            <person name="DePew J."/>
            <person name="Purushe J."/>
            <person name="Matthias M.A."/>
            <person name="Vinetz J.M."/>
            <person name="Sutton G.G."/>
            <person name="Nierman W.C."/>
            <person name="Fouts D.E."/>
        </authorList>
    </citation>
    <scope>NUCLEOTIDE SEQUENCE [LARGE SCALE GENOMIC DNA]</scope>
    <source>
        <strain evidence="1 2">HAI1536</strain>
    </source>
</reference>
<accession>M6VS28</accession>
<dbReference type="Proteomes" id="UP000012112">
    <property type="component" value="Unassembled WGS sequence"/>
</dbReference>
<name>M6VS28_9LEPT</name>
<evidence type="ECO:0000313" key="2">
    <source>
        <dbReference type="Proteomes" id="UP000012112"/>
    </source>
</evidence>
<organism evidence="1 2">
    <name type="scientific">Leptospira noguchii</name>
    <dbReference type="NCBI Taxonomy" id="28182"/>
    <lineage>
        <taxon>Bacteria</taxon>
        <taxon>Pseudomonadati</taxon>
        <taxon>Spirochaetota</taxon>
        <taxon>Spirochaetia</taxon>
        <taxon>Leptospirales</taxon>
        <taxon>Leptospiraceae</taxon>
        <taxon>Leptospira</taxon>
    </lineage>
</organism>
<dbReference type="AlphaFoldDB" id="M6VS28"/>
<proteinExistence type="predicted"/>
<gene>
    <name evidence="1" type="ORF">LEP1GSC172_1629</name>
</gene>
<sequence length="38" mass="4458">MKQLGFNCPYLLEIIYFFNMSNIKPSKPQVLRILGVEI</sequence>
<dbReference type="EMBL" id="AKWD02000004">
    <property type="protein sequence ID" value="EMO55874.1"/>
    <property type="molecule type" value="Genomic_DNA"/>
</dbReference>
<comment type="caution">
    <text evidence="1">The sequence shown here is derived from an EMBL/GenBank/DDBJ whole genome shotgun (WGS) entry which is preliminary data.</text>
</comment>
<protein>
    <submittedName>
        <fullName evidence="1">Uncharacterized protein</fullName>
    </submittedName>
</protein>